<dbReference type="GO" id="GO:0016491">
    <property type="term" value="F:oxidoreductase activity"/>
    <property type="evidence" value="ECO:0007669"/>
    <property type="project" value="InterPro"/>
</dbReference>
<dbReference type="InterPro" id="IPR000415">
    <property type="entry name" value="Nitroreductase-like"/>
</dbReference>
<dbReference type="PANTHER" id="PTHR43745">
    <property type="entry name" value="NITROREDUCTASE MJ1384-RELATED"/>
    <property type="match status" value="1"/>
</dbReference>
<evidence type="ECO:0000259" key="1">
    <source>
        <dbReference type="Pfam" id="PF00881"/>
    </source>
</evidence>
<evidence type="ECO:0000313" key="4">
    <source>
        <dbReference type="Proteomes" id="UP000429552"/>
    </source>
</evidence>
<dbReference type="SUPFAM" id="SSF55469">
    <property type="entry name" value="FMN-dependent nitroreductase-like"/>
    <property type="match status" value="1"/>
</dbReference>
<dbReference type="InterPro" id="IPR052544">
    <property type="entry name" value="Bacteriocin_Proc_Enz"/>
</dbReference>
<dbReference type="RefSeq" id="WP_159487097.1">
    <property type="nucleotide sequence ID" value="NZ_BLIP01000001.1"/>
</dbReference>
<dbReference type="AlphaFoldDB" id="A0A640TLU3"/>
<dbReference type="NCBIfam" id="TIGR03605">
    <property type="entry name" value="antibiot_sagB"/>
    <property type="match status" value="1"/>
</dbReference>
<evidence type="ECO:0000313" key="2">
    <source>
        <dbReference type="EMBL" id="GFE23146.1"/>
    </source>
</evidence>
<protein>
    <submittedName>
        <fullName evidence="3">SagB/ThcOx family dehydrogenase</fullName>
    </submittedName>
</protein>
<dbReference type="Proteomes" id="UP000429552">
    <property type="component" value="Unassembled WGS sequence"/>
</dbReference>
<dbReference type="CDD" id="cd02142">
    <property type="entry name" value="McbC_SagB-like_oxidoreductase"/>
    <property type="match status" value="1"/>
</dbReference>
<evidence type="ECO:0000313" key="3">
    <source>
        <dbReference type="EMBL" id="WAU05594.1"/>
    </source>
</evidence>
<reference evidence="3 5" key="2">
    <citation type="submission" date="2022-12" db="EMBL/GenBank/DDBJ databases">
        <authorList>
            <person name="Ruckert C."/>
            <person name="Busche T."/>
            <person name="Kalinowski J."/>
            <person name="Wittmann C."/>
        </authorList>
    </citation>
    <scope>NUCLEOTIDE SEQUENCE [LARGE SCALE GENOMIC DNA]</scope>
    <source>
        <strain evidence="3 5">DSM 40276</strain>
    </source>
</reference>
<evidence type="ECO:0000313" key="5">
    <source>
        <dbReference type="Proteomes" id="UP001210169"/>
    </source>
</evidence>
<reference evidence="2 4" key="1">
    <citation type="submission" date="2019-12" db="EMBL/GenBank/DDBJ databases">
        <title>Whole genome shotgun sequence of Streptomyces libani subsp. libani NBRC 13452.</title>
        <authorList>
            <person name="Ichikawa N."/>
            <person name="Kimura A."/>
            <person name="Kitahashi Y."/>
            <person name="Komaki H."/>
            <person name="Tamura T."/>
        </authorList>
    </citation>
    <scope>NUCLEOTIDE SEQUENCE [LARGE SCALE GENOMIC DNA]</scope>
    <source>
        <strain evidence="2 4">NBRC 13452</strain>
    </source>
</reference>
<dbReference type="Proteomes" id="UP001210169">
    <property type="component" value="Chromosome"/>
</dbReference>
<dbReference type="InterPro" id="IPR020051">
    <property type="entry name" value="SagB-type_dehydrogenase"/>
</dbReference>
<dbReference type="EMBL" id="CP114203">
    <property type="protein sequence ID" value="WAU05594.1"/>
    <property type="molecule type" value="Genomic_DNA"/>
</dbReference>
<dbReference type="Gene3D" id="3.40.109.10">
    <property type="entry name" value="NADH Oxidase"/>
    <property type="match status" value="1"/>
</dbReference>
<gene>
    <name evidence="2" type="ORF">Sliba_35990</name>
    <name evidence="3" type="ORF">STRNI_003979</name>
</gene>
<accession>A0A640TLU3</accession>
<dbReference type="InterPro" id="IPR029479">
    <property type="entry name" value="Nitroreductase"/>
</dbReference>
<dbReference type="PANTHER" id="PTHR43745:SF2">
    <property type="entry name" value="NITROREDUCTASE MJ1384-RELATED"/>
    <property type="match status" value="1"/>
</dbReference>
<name>A0A640TLU3_STRNI</name>
<feature type="domain" description="Nitroreductase" evidence="1">
    <location>
        <begin position="91"/>
        <end position="268"/>
    </location>
</feature>
<organism evidence="2 4">
    <name type="scientific">Streptomyces nigrescens</name>
    <dbReference type="NCBI Taxonomy" id="1920"/>
    <lineage>
        <taxon>Bacteria</taxon>
        <taxon>Bacillati</taxon>
        <taxon>Actinomycetota</taxon>
        <taxon>Actinomycetes</taxon>
        <taxon>Kitasatosporales</taxon>
        <taxon>Streptomycetaceae</taxon>
        <taxon>Streptomyces</taxon>
    </lineage>
</organism>
<proteinExistence type="predicted"/>
<dbReference type="Pfam" id="PF00881">
    <property type="entry name" value="Nitroreductase"/>
    <property type="match status" value="1"/>
</dbReference>
<sequence>MPETENLHGANLIDAVYGESPPPLDDPMECYFEASKLHLRALSWDVPGGVALDKSEELRLLTQRAARLNPSRSLIPLPDPAPLQADLAGVIDARRSSETFGPGELPLPVLSGMLERSYRVRLVQGWPRRPVPSGGALYPLDLYVIAQRVEGLRPGLHHYDPFRHGLTWLREVDHEALHLATLQPEMAGDAAAMLVIGASFWRSRFKYGQRSLRFCLLEAGHLGQNLLLLGTAYGLASRPIGGFLDDDFTADMDYDGVNESPLYVVLLGPPADEGTADRPGPPTA</sequence>
<dbReference type="GeneID" id="301333147"/>
<keyword evidence="5" id="KW-1185">Reference proteome</keyword>
<dbReference type="EMBL" id="BLIP01000001">
    <property type="protein sequence ID" value="GFE23146.1"/>
    <property type="molecule type" value="Genomic_DNA"/>
</dbReference>